<dbReference type="Proteomes" id="UP000625711">
    <property type="component" value="Unassembled WGS sequence"/>
</dbReference>
<accession>A0A834MKT4</accession>
<organism evidence="12 13">
    <name type="scientific">Rhynchophorus ferrugineus</name>
    <name type="common">Red palm weevil</name>
    <name type="synonym">Curculio ferrugineus</name>
    <dbReference type="NCBI Taxonomy" id="354439"/>
    <lineage>
        <taxon>Eukaryota</taxon>
        <taxon>Metazoa</taxon>
        <taxon>Ecdysozoa</taxon>
        <taxon>Arthropoda</taxon>
        <taxon>Hexapoda</taxon>
        <taxon>Insecta</taxon>
        <taxon>Pterygota</taxon>
        <taxon>Neoptera</taxon>
        <taxon>Endopterygota</taxon>
        <taxon>Coleoptera</taxon>
        <taxon>Polyphaga</taxon>
        <taxon>Cucujiformia</taxon>
        <taxon>Curculionidae</taxon>
        <taxon>Dryophthorinae</taxon>
        <taxon>Rhynchophorus</taxon>
    </lineage>
</organism>
<protein>
    <recommendedName>
        <fullName evidence="11">Mannosyltransferase</fullName>
        <ecNumber evidence="11">2.4.1.-</ecNumber>
    </recommendedName>
</protein>
<dbReference type="PANTHER" id="PTHR22760:SF3">
    <property type="entry name" value="GPI MANNOSYLTRANSFERASE 4"/>
    <property type="match status" value="1"/>
</dbReference>
<keyword evidence="6 11" id="KW-0812">Transmembrane</keyword>
<dbReference type="Pfam" id="PF03901">
    <property type="entry name" value="Glyco_transf_22"/>
    <property type="match status" value="2"/>
</dbReference>
<dbReference type="AlphaFoldDB" id="A0A834MKT4"/>
<dbReference type="InterPro" id="IPR005599">
    <property type="entry name" value="GPI_mannosylTrfase"/>
</dbReference>
<keyword evidence="3" id="KW-0337">GPI-anchor biosynthesis</keyword>
<evidence type="ECO:0000313" key="12">
    <source>
        <dbReference type="EMBL" id="KAF7283800.1"/>
    </source>
</evidence>
<keyword evidence="7 11" id="KW-0256">Endoplasmic reticulum</keyword>
<feature type="transmembrane region" description="Helical" evidence="11">
    <location>
        <begin position="90"/>
        <end position="109"/>
    </location>
</feature>
<reference evidence="12" key="1">
    <citation type="submission" date="2020-08" db="EMBL/GenBank/DDBJ databases">
        <title>Genome sequencing and assembly of the red palm weevil Rhynchophorus ferrugineus.</title>
        <authorList>
            <person name="Dias G.B."/>
            <person name="Bergman C.M."/>
            <person name="Manee M."/>
        </authorList>
    </citation>
    <scope>NUCLEOTIDE SEQUENCE</scope>
    <source>
        <strain evidence="12">AA-2017</strain>
        <tissue evidence="12">Whole larva</tissue>
    </source>
</reference>
<comment type="caution">
    <text evidence="12">The sequence shown here is derived from an EMBL/GenBank/DDBJ whole genome shotgun (WGS) entry which is preliminary data.</text>
</comment>
<name>A0A834MKT4_RHYFE</name>
<gene>
    <name evidence="12" type="ORF">GWI33_022840</name>
</gene>
<feature type="transmembrane region" description="Helical" evidence="11">
    <location>
        <begin position="202"/>
        <end position="221"/>
    </location>
</feature>
<evidence type="ECO:0000313" key="13">
    <source>
        <dbReference type="Proteomes" id="UP000625711"/>
    </source>
</evidence>
<dbReference type="OrthoDB" id="10066429at2759"/>
<dbReference type="PANTHER" id="PTHR22760">
    <property type="entry name" value="GLYCOSYLTRANSFERASE"/>
    <property type="match status" value="1"/>
</dbReference>
<dbReference type="GO" id="GO:0006506">
    <property type="term" value="P:GPI anchor biosynthetic process"/>
    <property type="evidence" value="ECO:0007669"/>
    <property type="project" value="UniProtKB-KW"/>
</dbReference>
<keyword evidence="5" id="KW-0808">Transferase</keyword>
<feature type="transmembrane region" description="Helical" evidence="11">
    <location>
        <begin position="39"/>
        <end position="59"/>
    </location>
</feature>
<evidence type="ECO:0000256" key="8">
    <source>
        <dbReference type="ARBA" id="ARBA00022989"/>
    </source>
</evidence>
<keyword evidence="8 11" id="KW-1133">Transmembrane helix</keyword>
<proteinExistence type="inferred from homology"/>
<keyword evidence="4 11" id="KW-0328">Glycosyltransferase</keyword>
<comment type="similarity">
    <text evidence="10">Belongs to the glycosyltransferase 22 family. PIGZ subfamily.</text>
</comment>
<dbReference type="EMBL" id="JAACXV010000086">
    <property type="protein sequence ID" value="KAF7283800.1"/>
    <property type="molecule type" value="Genomic_DNA"/>
</dbReference>
<dbReference type="GO" id="GO:0005789">
    <property type="term" value="C:endoplasmic reticulum membrane"/>
    <property type="evidence" value="ECO:0007669"/>
    <property type="project" value="UniProtKB-SubCell"/>
</dbReference>
<evidence type="ECO:0000256" key="2">
    <source>
        <dbReference type="ARBA" id="ARBA00004687"/>
    </source>
</evidence>
<dbReference type="GO" id="GO:0000026">
    <property type="term" value="F:alpha-1,2-mannosyltransferase activity"/>
    <property type="evidence" value="ECO:0007669"/>
    <property type="project" value="TreeGrafter"/>
</dbReference>
<evidence type="ECO:0000256" key="11">
    <source>
        <dbReference type="RuleBase" id="RU363075"/>
    </source>
</evidence>
<feature type="transmembrane region" description="Helical" evidence="11">
    <location>
        <begin position="121"/>
        <end position="143"/>
    </location>
</feature>
<comment type="pathway">
    <text evidence="2">Glycolipid biosynthesis; glycosylphosphatidylinositol-anchor biosynthesis.</text>
</comment>
<evidence type="ECO:0000256" key="9">
    <source>
        <dbReference type="ARBA" id="ARBA00023136"/>
    </source>
</evidence>
<evidence type="ECO:0000256" key="6">
    <source>
        <dbReference type="ARBA" id="ARBA00022692"/>
    </source>
</evidence>
<dbReference type="EC" id="2.4.1.-" evidence="11"/>
<evidence type="ECO:0000256" key="1">
    <source>
        <dbReference type="ARBA" id="ARBA00004477"/>
    </source>
</evidence>
<evidence type="ECO:0000256" key="3">
    <source>
        <dbReference type="ARBA" id="ARBA00022502"/>
    </source>
</evidence>
<evidence type="ECO:0000256" key="7">
    <source>
        <dbReference type="ARBA" id="ARBA00022824"/>
    </source>
</evidence>
<keyword evidence="9 11" id="KW-0472">Membrane</keyword>
<evidence type="ECO:0000256" key="5">
    <source>
        <dbReference type="ARBA" id="ARBA00022679"/>
    </source>
</evidence>
<comment type="subcellular location">
    <subcellularLocation>
        <location evidence="1 11">Endoplasmic reticulum membrane</location>
        <topology evidence="1 11">Multi-pass membrane protein</topology>
    </subcellularLocation>
</comment>
<keyword evidence="13" id="KW-1185">Reference proteome</keyword>
<feature type="transmembrane region" description="Helical" evidence="11">
    <location>
        <begin position="241"/>
        <end position="260"/>
    </location>
</feature>
<evidence type="ECO:0000256" key="4">
    <source>
        <dbReference type="ARBA" id="ARBA00022676"/>
    </source>
</evidence>
<evidence type="ECO:0000256" key="10">
    <source>
        <dbReference type="ARBA" id="ARBA00038466"/>
    </source>
</evidence>
<sequence>MIFCSAIYYKSIVNRIISKYHSLTLSMDKRETLCTLNNALKLLAALRIFLIFLPQNGYIHPDEYFQSVDVLAAKIFGVEHSPAWEFNTTFPIRGMTIPYFTTGMCFFFLRDINDLAMEYLSLNVVSPYFLLGLLLFQFSFGFTGELAQKEYSFYYGYLTWGEIGMLDVSIDNFVVTPLNFLKYNVLSTNLEKHGLHPRYLHFLINVPLLFNILGALALFKIGEYYYLIIQGKLNLLPSVKSIKMVMIMSFISPILMLSVFPHQEPRFIIPVILPLVYLHEKAADKLYSHYNTKYSIKKRVHLYERGSEELIALISLIGTIAKFTYAQECSKSHTFKYKIYLLISSSRSRELEDILQKSNVIDFSRYCLRVTSIFYDNCQILSFWDYLNVIGNLCQLTLYEIQFSNQSTIALT</sequence>